<dbReference type="PROSITE" id="PS00652">
    <property type="entry name" value="TNFR_NGFR_1"/>
    <property type="match status" value="1"/>
</dbReference>
<keyword evidence="7" id="KW-1185">Reference proteome</keyword>
<dbReference type="InterPro" id="IPR001368">
    <property type="entry name" value="TNFR/NGFR_Cys_rich_reg"/>
</dbReference>
<keyword evidence="4" id="KW-0812">Transmembrane</keyword>
<comment type="caution">
    <text evidence="1">Lacks conserved residue(s) required for the propagation of feature annotation.</text>
</comment>
<proteinExistence type="predicted"/>
<dbReference type="EnsemblMetazoa" id="XM_019898928.1">
    <property type="protein sequence ID" value="XP_019754487.1"/>
    <property type="gene ID" value="LOC109533581"/>
</dbReference>
<feature type="repeat" description="TNFR-Cys" evidence="1">
    <location>
        <begin position="57"/>
        <end position="95"/>
    </location>
</feature>
<evidence type="ECO:0000256" key="1">
    <source>
        <dbReference type="PROSITE-ProRule" id="PRU00206"/>
    </source>
</evidence>
<keyword evidence="4" id="KW-0472">Membrane</keyword>
<keyword evidence="2" id="KW-0175">Coiled coil</keyword>
<feature type="domain" description="TNFR-Cys" evidence="5">
    <location>
        <begin position="57"/>
        <end position="95"/>
    </location>
</feature>
<accession>A0AAR5P0U6</accession>
<protein>
    <recommendedName>
        <fullName evidence="5">TNFR-Cys domain-containing protein</fullName>
    </recommendedName>
</protein>
<name>A0AAR5P0U6_DENPD</name>
<evidence type="ECO:0000313" key="7">
    <source>
        <dbReference type="Proteomes" id="UP000019118"/>
    </source>
</evidence>
<sequence>MKYILWLKHQPLNGLELEQQLFGKGTQFVRENHVMVKTNSPTLFLLLLTTSTVLASICPKHQYLNAQQQRCMNCTECSQGTIVLLPCELHRDTHCGPISDLSELLVENSGNPHRHHHDRHRHEKHRNKEGELVWRYGENVRGDAPSPAALEVASSEAPFSSAETLVWDWQAIALTSAVFACILFFLVITLYSLHQARQWRRLKENFEADVEELSARLSLMAATSTEKCEFLESEGTGFVMGSSSATDQNYLDTRCVYLEQLLSVRKEDEKNSSSKPKGNVYIEENKAQN</sequence>
<dbReference type="Proteomes" id="UP000019118">
    <property type="component" value="Unassembled WGS sequence"/>
</dbReference>
<dbReference type="GeneID" id="109533581"/>
<dbReference type="KEGG" id="dpa:109533581"/>
<keyword evidence="1" id="KW-1015">Disulfide bond</keyword>
<feature type="disulfide bond" evidence="1">
    <location>
        <begin position="74"/>
        <end position="87"/>
    </location>
</feature>
<evidence type="ECO:0000313" key="6">
    <source>
        <dbReference type="EnsemblMetazoa" id="XP_019754487.1"/>
    </source>
</evidence>
<keyword evidence="4" id="KW-1133">Transmembrane helix</keyword>
<dbReference type="CTD" id="32849"/>
<feature type="coiled-coil region" evidence="2">
    <location>
        <begin position="196"/>
        <end position="223"/>
    </location>
</feature>
<evidence type="ECO:0000256" key="2">
    <source>
        <dbReference type="SAM" id="Coils"/>
    </source>
</evidence>
<reference evidence="6" key="2">
    <citation type="submission" date="2024-08" db="UniProtKB">
        <authorList>
            <consortium name="EnsemblMetazoa"/>
        </authorList>
    </citation>
    <scope>IDENTIFICATION</scope>
</reference>
<feature type="disulfide bond" evidence="1">
    <location>
        <begin position="77"/>
        <end position="95"/>
    </location>
</feature>
<dbReference type="PROSITE" id="PS50050">
    <property type="entry name" value="TNFR_NGFR_2"/>
    <property type="match status" value="1"/>
</dbReference>
<dbReference type="AlphaFoldDB" id="A0AAR5P0U6"/>
<evidence type="ECO:0000256" key="3">
    <source>
        <dbReference type="SAM" id="MobiDB-lite"/>
    </source>
</evidence>
<evidence type="ECO:0000259" key="5">
    <source>
        <dbReference type="PROSITE" id="PS50050"/>
    </source>
</evidence>
<feature type="transmembrane region" description="Helical" evidence="4">
    <location>
        <begin position="169"/>
        <end position="193"/>
    </location>
</feature>
<evidence type="ECO:0000256" key="4">
    <source>
        <dbReference type="SAM" id="Phobius"/>
    </source>
</evidence>
<dbReference type="Gene3D" id="2.10.50.10">
    <property type="entry name" value="Tumor Necrosis Factor Receptor, subunit A, domain 2"/>
    <property type="match status" value="1"/>
</dbReference>
<feature type="region of interest" description="Disordered" evidence="3">
    <location>
        <begin position="266"/>
        <end position="289"/>
    </location>
</feature>
<reference evidence="7" key="1">
    <citation type="journal article" date="2013" name="Genome Biol.">
        <title>Draft genome of the mountain pine beetle, Dendroctonus ponderosae Hopkins, a major forest pest.</title>
        <authorList>
            <person name="Keeling C.I."/>
            <person name="Yuen M.M."/>
            <person name="Liao N.Y."/>
            <person name="Docking T.R."/>
            <person name="Chan S.K."/>
            <person name="Taylor G.A."/>
            <person name="Palmquist D.L."/>
            <person name="Jackman S.D."/>
            <person name="Nguyen A."/>
            <person name="Li M."/>
            <person name="Henderson H."/>
            <person name="Janes J.K."/>
            <person name="Zhao Y."/>
            <person name="Pandoh P."/>
            <person name="Moore R."/>
            <person name="Sperling F.A."/>
            <person name="Huber D.P."/>
            <person name="Birol I."/>
            <person name="Jones S.J."/>
            <person name="Bohlmann J."/>
        </authorList>
    </citation>
    <scope>NUCLEOTIDE SEQUENCE</scope>
</reference>
<organism evidence="6 7">
    <name type="scientific">Dendroctonus ponderosae</name>
    <name type="common">Mountain pine beetle</name>
    <dbReference type="NCBI Taxonomy" id="77166"/>
    <lineage>
        <taxon>Eukaryota</taxon>
        <taxon>Metazoa</taxon>
        <taxon>Ecdysozoa</taxon>
        <taxon>Arthropoda</taxon>
        <taxon>Hexapoda</taxon>
        <taxon>Insecta</taxon>
        <taxon>Pterygota</taxon>
        <taxon>Neoptera</taxon>
        <taxon>Endopterygota</taxon>
        <taxon>Coleoptera</taxon>
        <taxon>Polyphaga</taxon>
        <taxon>Cucujiformia</taxon>
        <taxon>Curculionidae</taxon>
        <taxon>Scolytinae</taxon>
        <taxon>Dendroctonus</taxon>
    </lineage>
</organism>